<gene>
    <name evidence="2" type="ORF">TSAR_003604</name>
</gene>
<evidence type="ECO:0000256" key="1">
    <source>
        <dbReference type="SAM" id="Coils"/>
    </source>
</evidence>
<comment type="caution">
    <text evidence="2">The sequence shown here is derived from an EMBL/GenBank/DDBJ whole genome shotgun (WGS) entry which is preliminary data.</text>
</comment>
<dbReference type="OrthoDB" id="7701337at2759"/>
<dbReference type="Proteomes" id="UP000215335">
    <property type="component" value="Unassembled WGS sequence"/>
</dbReference>
<dbReference type="EMBL" id="NNAY01001940">
    <property type="protein sequence ID" value="OXU22500.1"/>
    <property type="molecule type" value="Genomic_DNA"/>
</dbReference>
<accession>A0A232EVW8</accession>
<feature type="coiled-coil region" evidence="1">
    <location>
        <begin position="118"/>
        <end position="150"/>
    </location>
</feature>
<dbReference type="AlphaFoldDB" id="A0A232EVW8"/>
<keyword evidence="1" id="KW-0175">Coiled coil</keyword>
<sequence length="353" mass="42004">MLSERERKDNMNVIAIKGLAFDENKETINATVLKFFRDRLNVEVLIGSNNIRTKGKVIVIKLNSAEDKETIMRNKSKLAGTKIFIEHFRSYEGRKKQEEIAAWVKEKREKGLAFKIEKDKLLVRLEVEERKNKEEENLRLAAENREINKRVEINEAIKGLAHYENKETVNATVLTFFRDGLNVEVLIGSNNIRTKGKVIVIKLNSAEDKETIMRNKSKLAGTKSFIEHFRSDEDRKMQEEIAAWVKEKRERVYKNAWNKWEEKDKLLERLEEWNQEERIEDKVDRDNVRKFIFWNVAGVFNKDRNFWSYIEQGDFISLTETWIEEKYIEKFEKKLSNEFEWSLIPAKKDHRRG</sequence>
<evidence type="ECO:0000313" key="2">
    <source>
        <dbReference type="EMBL" id="OXU22500.1"/>
    </source>
</evidence>
<organism evidence="2 3">
    <name type="scientific">Trichomalopsis sarcophagae</name>
    <dbReference type="NCBI Taxonomy" id="543379"/>
    <lineage>
        <taxon>Eukaryota</taxon>
        <taxon>Metazoa</taxon>
        <taxon>Ecdysozoa</taxon>
        <taxon>Arthropoda</taxon>
        <taxon>Hexapoda</taxon>
        <taxon>Insecta</taxon>
        <taxon>Pterygota</taxon>
        <taxon>Neoptera</taxon>
        <taxon>Endopterygota</taxon>
        <taxon>Hymenoptera</taxon>
        <taxon>Apocrita</taxon>
        <taxon>Proctotrupomorpha</taxon>
        <taxon>Chalcidoidea</taxon>
        <taxon>Pteromalidae</taxon>
        <taxon>Pteromalinae</taxon>
        <taxon>Trichomalopsis</taxon>
    </lineage>
</organism>
<name>A0A232EVW8_9HYME</name>
<reference evidence="2 3" key="1">
    <citation type="journal article" date="2017" name="Curr. Biol.">
        <title>The Evolution of Venom by Co-option of Single-Copy Genes.</title>
        <authorList>
            <person name="Martinson E.O."/>
            <person name="Mrinalini"/>
            <person name="Kelkar Y.D."/>
            <person name="Chang C.H."/>
            <person name="Werren J.H."/>
        </authorList>
    </citation>
    <scope>NUCLEOTIDE SEQUENCE [LARGE SCALE GENOMIC DNA]</scope>
    <source>
        <strain evidence="2 3">Alberta</strain>
        <tissue evidence="2">Whole body</tissue>
    </source>
</reference>
<evidence type="ECO:0008006" key="4">
    <source>
        <dbReference type="Google" id="ProtNLM"/>
    </source>
</evidence>
<keyword evidence="3" id="KW-1185">Reference proteome</keyword>
<evidence type="ECO:0000313" key="3">
    <source>
        <dbReference type="Proteomes" id="UP000215335"/>
    </source>
</evidence>
<proteinExistence type="predicted"/>
<protein>
    <recommendedName>
        <fullName evidence="4">RRM domain-containing protein</fullName>
    </recommendedName>
</protein>